<sequence length="783" mass="89719">MSRVSSEIARGVGRSTIQPTYFCFLKRAFAVASRSRRIISTDTQIGNLQKTILRNFTSFDVMASSPTSSTNAVIAENGPVKRGQAKWTPHKADARQPRLYLSNSFTRNKELFEPMNGNQVKFYICGPTVYDSAHMGHARAYLSFDIVRRVLSNYFNYDVLFVMNITDIDDKIIKRARQNFLYDQYVGTSNGDFGRVASDVTAALNFFKKKVDIETDPDKKKMLGEMADKVSSAILQVESELKNLSEQSDSTAFIRQKAEDILLNSRDILSEWLDNEKGSSINELSIFSKLARRFENDFLQDMATLNVLPPSVLTRVSEYIPEIVKYIEGIIANGYAYTTKDGSVYFDTNAFESSPKHFYAKLVHEAFGDKETADKHLKESEGELSVGADKLQEKKSSSDFALWKSSKEGEPFWDSPWGMGRPGWHIECSAMSSAILGDKLDIHAGGFDLKFPHHDNEIAQCEAYLDNSHWVNYFLHCGTLRIAGSKMSKSLKNFISIKQALKQYTSRQLRILFLMHTWTEVLDYSTNTMERVLQFEKFCNEFFLAVKNYIRKHMTSCQDESDAYKKFEVRELSLLENFNSIKCDIHDALCDSIDTRTTIELIRKIISLTNEYINEKERANVLPDCNLLKMIAEYITDTLKMFGAIPESQQFGFPTDQNGNSTENREELIIPYLQALADFREKVRKMAKEQKNLDILAECDSIRDNILPELGVRLEDRANETCVKLADRETLLREKELKTKQALEKEAEKLRKKNEQEAAKLKKQQQKEQQRLNQKQSKKQDAT</sequence>
<dbReference type="GO" id="GO:0005737">
    <property type="term" value="C:cytoplasm"/>
    <property type="evidence" value="ECO:0007669"/>
    <property type="project" value="TreeGrafter"/>
</dbReference>
<dbReference type="PRINTS" id="PR00983">
    <property type="entry name" value="TRNASYNTHCYS"/>
</dbReference>
<evidence type="ECO:0000256" key="10">
    <source>
        <dbReference type="ARBA" id="ARBA00031499"/>
    </source>
</evidence>
<gene>
    <name evidence="14" type="ORF">DdX_08009</name>
</gene>
<dbReference type="InterPro" id="IPR009080">
    <property type="entry name" value="tRNAsynth_Ia_anticodon-bd"/>
</dbReference>
<dbReference type="GO" id="GO:0006423">
    <property type="term" value="P:cysteinyl-tRNA aminoacylation"/>
    <property type="evidence" value="ECO:0007669"/>
    <property type="project" value="InterPro"/>
</dbReference>
<evidence type="ECO:0000256" key="12">
    <source>
        <dbReference type="SAM" id="MobiDB-lite"/>
    </source>
</evidence>
<proteinExistence type="inferred from homology"/>
<evidence type="ECO:0000256" key="6">
    <source>
        <dbReference type="ARBA" id="ARBA00022833"/>
    </source>
</evidence>
<dbReference type="InterPro" id="IPR015803">
    <property type="entry name" value="Cys-tRNA-ligase"/>
</dbReference>
<dbReference type="InterPro" id="IPR024909">
    <property type="entry name" value="Cys-tRNA/MSH_ligase"/>
</dbReference>
<keyword evidence="6" id="KW-0862">Zinc</keyword>
<evidence type="ECO:0000259" key="13">
    <source>
        <dbReference type="Pfam" id="PF01406"/>
    </source>
</evidence>
<name>A0AAD4N547_9BILA</name>
<comment type="cofactor">
    <cofactor evidence="1">
        <name>Zn(2+)</name>
        <dbReference type="ChEBI" id="CHEBI:29105"/>
    </cofactor>
</comment>
<comment type="caution">
    <text evidence="14">The sequence shown here is derived from an EMBL/GenBank/DDBJ whole genome shotgun (WGS) entry which is preliminary data.</text>
</comment>
<evidence type="ECO:0000256" key="7">
    <source>
        <dbReference type="ARBA" id="ARBA00022840"/>
    </source>
</evidence>
<evidence type="ECO:0000256" key="8">
    <source>
        <dbReference type="ARBA" id="ARBA00022917"/>
    </source>
</evidence>
<accession>A0AAD4N547</accession>
<evidence type="ECO:0000256" key="5">
    <source>
        <dbReference type="ARBA" id="ARBA00022741"/>
    </source>
</evidence>
<dbReference type="InterPro" id="IPR014729">
    <property type="entry name" value="Rossmann-like_a/b/a_fold"/>
</dbReference>
<dbReference type="PANTHER" id="PTHR10890">
    <property type="entry name" value="CYSTEINYL-TRNA SYNTHETASE"/>
    <property type="match status" value="1"/>
</dbReference>
<dbReference type="EMBL" id="JAKKPZ010000011">
    <property type="protein sequence ID" value="KAI1715685.1"/>
    <property type="molecule type" value="Genomic_DNA"/>
</dbReference>
<dbReference type="EC" id="6.1.1.16" evidence="2"/>
<feature type="region of interest" description="Disordered" evidence="12">
    <location>
        <begin position="749"/>
        <end position="783"/>
    </location>
</feature>
<evidence type="ECO:0000313" key="15">
    <source>
        <dbReference type="Proteomes" id="UP001201812"/>
    </source>
</evidence>
<evidence type="ECO:0000256" key="9">
    <source>
        <dbReference type="ARBA" id="ARBA00023146"/>
    </source>
</evidence>
<dbReference type="GO" id="GO:0005524">
    <property type="term" value="F:ATP binding"/>
    <property type="evidence" value="ECO:0007669"/>
    <property type="project" value="UniProtKB-KW"/>
</dbReference>
<feature type="compositionally biased region" description="Basic and acidic residues" evidence="12">
    <location>
        <begin position="749"/>
        <end position="770"/>
    </location>
</feature>
<dbReference type="InterPro" id="IPR032678">
    <property type="entry name" value="tRNA-synt_1_cat_dom"/>
</dbReference>
<dbReference type="CDD" id="cd00672">
    <property type="entry name" value="CysRS_core"/>
    <property type="match status" value="1"/>
</dbReference>
<dbReference type="GO" id="GO:0004817">
    <property type="term" value="F:cysteine-tRNA ligase activity"/>
    <property type="evidence" value="ECO:0007669"/>
    <property type="project" value="UniProtKB-EC"/>
</dbReference>
<keyword evidence="5" id="KW-0547">Nucleotide-binding</keyword>
<feature type="domain" description="tRNA synthetases class I catalytic" evidence="13">
    <location>
        <begin position="112"/>
        <end position="532"/>
    </location>
</feature>
<keyword evidence="7" id="KW-0067">ATP-binding</keyword>
<organism evidence="14 15">
    <name type="scientific">Ditylenchus destructor</name>
    <dbReference type="NCBI Taxonomy" id="166010"/>
    <lineage>
        <taxon>Eukaryota</taxon>
        <taxon>Metazoa</taxon>
        <taxon>Ecdysozoa</taxon>
        <taxon>Nematoda</taxon>
        <taxon>Chromadorea</taxon>
        <taxon>Rhabditida</taxon>
        <taxon>Tylenchina</taxon>
        <taxon>Tylenchomorpha</taxon>
        <taxon>Sphaerularioidea</taxon>
        <taxon>Anguinidae</taxon>
        <taxon>Anguininae</taxon>
        <taxon>Ditylenchus</taxon>
    </lineage>
</organism>
<dbReference type="Proteomes" id="UP001201812">
    <property type="component" value="Unassembled WGS sequence"/>
</dbReference>
<dbReference type="SUPFAM" id="SSF52374">
    <property type="entry name" value="Nucleotidylyl transferase"/>
    <property type="match status" value="1"/>
</dbReference>
<evidence type="ECO:0000313" key="14">
    <source>
        <dbReference type="EMBL" id="KAI1715685.1"/>
    </source>
</evidence>
<dbReference type="HAMAP" id="MF_00041">
    <property type="entry name" value="Cys_tRNA_synth"/>
    <property type="match status" value="1"/>
</dbReference>
<evidence type="ECO:0000256" key="2">
    <source>
        <dbReference type="ARBA" id="ARBA00012832"/>
    </source>
</evidence>
<evidence type="ECO:0000256" key="4">
    <source>
        <dbReference type="ARBA" id="ARBA00022723"/>
    </source>
</evidence>
<evidence type="ECO:0000256" key="3">
    <source>
        <dbReference type="ARBA" id="ARBA00022598"/>
    </source>
</evidence>
<keyword evidence="8" id="KW-0648">Protein biosynthesis</keyword>
<dbReference type="SUPFAM" id="SSF47323">
    <property type="entry name" value="Anticodon-binding domain of a subclass of class I aminoacyl-tRNA synthetases"/>
    <property type="match status" value="1"/>
</dbReference>
<protein>
    <recommendedName>
        <fullName evidence="11">Cysteine--tRNA ligase, cytoplasmic</fullName>
        <ecNumber evidence="2">6.1.1.16</ecNumber>
    </recommendedName>
    <alternativeName>
        <fullName evidence="10">Cysteinyl-tRNA synthetase</fullName>
    </alternativeName>
</protein>
<dbReference type="AlphaFoldDB" id="A0AAD4N547"/>
<dbReference type="Pfam" id="PF01406">
    <property type="entry name" value="tRNA-synt_1e"/>
    <property type="match status" value="1"/>
</dbReference>
<evidence type="ECO:0000256" key="1">
    <source>
        <dbReference type="ARBA" id="ARBA00001947"/>
    </source>
</evidence>
<keyword evidence="9 14" id="KW-0030">Aminoacyl-tRNA synthetase</keyword>
<keyword evidence="3" id="KW-0436">Ligase</keyword>
<keyword evidence="4" id="KW-0479">Metal-binding</keyword>
<dbReference type="PANTHER" id="PTHR10890:SF3">
    <property type="entry name" value="CYSTEINE--TRNA LIGASE, CYTOPLASMIC"/>
    <property type="match status" value="1"/>
</dbReference>
<dbReference type="NCBIfam" id="TIGR00435">
    <property type="entry name" value="cysS"/>
    <property type="match status" value="1"/>
</dbReference>
<reference evidence="14" key="1">
    <citation type="submission" date="2022-01" db="EMBL/GenBank/DDBJ databases">
        <title>Genome Sequence Resource for Two Populations of Ditylenchus destructor, the Migratory Endoparasitic Phytonematode.</title>
        <authorList>
            <person name="Zhang H."/>
            <person name="Lin R."/>
            <person name="Xie B."/>
        </authorList>
    </citation>
    <scope>NUCLEOTIDE SEQUENCE</scope>
    <source>
        <strain evidence="14">BazhouSP</strain>
    </source>
</reference>
<dbReference type="Gene3D" id="3.40.50.620">
    <property type="entry name" value="HUPs"/>
    <property type="match status" value="1"/>
</dbReference>
<dbReference type="GO" id="GO:0046872">
    <property type="term" value="F:metal ion binding"/>
    <property type="evidence" value="ECO:0007669"/>
    <property type="project" value="UniProtKB-KW"/>
</dbReference>
<evidence type="ECO:0000256" key="11">
    <source>
        <dbReference type="ARBA" id="ARBA00039362"/>
    </source>
</evidence>
<keyword evidence="15" id="KW-1185">Reference proteome</keyword>